<feature type="region of interest" description="Disordered" evidence="1">
    <location>
        <begin position="1"/>
        <end position="67"/>
    </location>
</feature>
<feature type="compositionally biased region" description="Basic and acidic residues" evidence="1">
    <location>
        <begin position="12"/>
        <end position="59"/>
    </location>
</feature>
<reference evidence="2" key="1">
    <citation type="journal article" date="2015" name="Nature">
        <title>Complex archaea that bridge the gap between prokaryotes and eukaryotes.</title>
        <authorList>
            <person name="Spang A."/>
            <person name="Saw J.H."/>
            <person name="Jorgensen S.L."/>
            <person name="Zaremba-Niedzwiedzka K."/>
            <person name="Martijn J."/>
            <person name="Lind A.E."/>
            <person name="van Eijk R."/>
            <person name="Schleper C."/>
            <person name="Guy L."/>
            <person name="Ettema T.J."/>
        </authorList>
    </citation>
    <scope>NUCLEOTIDE SEQUENCE</scope>
</reference>
<name>A0A0F8YLK5_9ZZZZ</name>
<sequence>LDDASSNGGISKKTEEKKPNSSSPEEKPHKDSALDEKAPKASKKEDDKVEEEKASDPKLKSPVKADALDERLNPLTISKEENRISKIPDIRKEDLGLNWKNYLLRGILTKPRNASKTLKRRSVKPKEFEDEKAIEILSKFIKNKPLSLDSFNDDNGEKVFLKRLLLLLNAYADKEGINEYDENTLKARFGWIATSSKLFFQVSQAAQDNYILGLGKNAQNIFNFINPLLAKIKTNKSLE</sequence>
<proteinExistence type="predicted"/>
<organism evidence="2">
    <name type="scientific">marine sediment metagenome</name>
    <dbReference type="NCBI Taxonomy" id="412755"/>
    <lineage>
        <taxon>unclassified sequences</taxon>
        <taxon>metagenomes</taxon>
        <taxon>ecological metagenomes</taxon>
    </lineage>
</organism>
<feature type="non-terminal residue" evidence="2">
    <location>
        <position position="1"/>
    </location>
</feature>
<evidence type="ECO:0000256" key="1">
    <source>
        <dbReference type="SAM" id="MobiDB-lite"/>
    </source>
</evidence>
<gene>
    <name evidence="2" type="ORF">LCGC14_2882060</name>
</gene>
<dbReference type="EMBL" id="LAZR01056236">
    <property type="protein sequence ID" value="KKK74610.1"/>
    <property type="molecule type" value="Genomic_DNA"/>
</dbReference>
<dbReference type="AlphaFoldDB" id="A0A0F8YLK5"/>
<evidence type="ECO:0000313" key="2">
    <source>
        <dbReference type="EMBL" id="KKK74610.1"/>
    </source>
</evidence>
<accession>A0A0F8YLK5</accession>
<protein>
    <submittedName>
        <fullName evidence="2">Uncharacterized protein</fullName>
    </submittedName>
</protein>
<comment type="caution">
    <text evidence="2">The sequence shown here is derived from an EMBL/GenBank/DDBJ whole genome shotgun (WGS) entry which is preliminary data.</text>
</comment>